<dbReference type="AlphaFoldDB" id="A0A9D2AUW6"/>
<name>A0A9D2AUW6_9FIRM</name>
<comment type="caution">
    <text evidence="2">The sequence shown here is derived from an EMBL/GenBank/DDBJ whole genome shotgun (WGS) entry which is preliminary data.</text>
</comment>
<protein>
    <submittedName>
        <fullName evidence="2">Uncharacterized protein</fullName>
    </submittedName>
</protein>
<sequence length="73" mass="8393">MAAKKDYFGLNYLVSVILAIIPVTSWVCGFVTRFMEGKILAGILRLLLGWNIIWILDLIFMIISHKIFRIIPI</sequence>
<keyword evidence="1" id="KW-0472">Membrane</keyword>
<evidence type="ECO:0000313" key="2">
    <source>
        <dbReference type="EMBL" id="HIX50006.1"/>
    </source>
</evidence>
<reference evidence="2" key="1">
    <citation type="journal article" date="2021" name="PeerJ">
        <title>Extensive microbial diversity within the chicken gut microbiome revealed by metagenomics and culture.</title>
        <authorList>
            <person name="Gilroy R."/>
            <person name="Ravi A."/>
            <person name="Getino M."/>
            <person name="Pursley I."/>
            <person name="Horton D.L."/>
            <person name="Alikhan N.F."/>
            <person name="Baker D."/>
            <person name="Gharbi K."/>
            <person name="Hall N."/>
            <person name="Watson M."/>
            <person name="Adriaenssens E.M."/>
            <person name="Foster-Nyarko E."/>
            <person name="Jarju S."/>
            <person name="Secka A."/>
            <person name="Antonio M."/>
            <person name="Oren A."/>
            <person name="Chaudhuri R.R."/>
            <person name="La Ragione R."/>
            <person name="Hildebrand F."/>
            <person name="Pallen M.J."/>
        </authorList>
    </citation>
    <scope>NUCLEOTIDE SEQUENCE</scope>
    <source>
        <strain evidence="2">2189</strain>
    </source>
</reference>
<keyword evidence="1" id="KW-1133">Transmembrane helix</keyword>
<keyword evidence="1" id="KW-0812">Transmembrane</keyword>
<dbReference type="EMBL" id="DXEW01000007">
    <property type="protein sequence ID" value="HIX50006.1"/>
    <property type="molecule type" value="Genomic_DNA"/>
</dbReference>
<feature type="transmembrane region" description="Helical" evidence="1">
    <location>
        <begin position="12"/>
        <end position="33"/>
    </location>
</feature>
<evidence type="ECO:0000313" key="3">
    <source>
        <dbReference type="Proteomes" id="UP000886847"/>
    </source>
</evidence>
<evidence type="ECO:0000256" key="1">
    <source>
        <dbReference type="SAM" id="Phobius"/>
    </source>
</evidence>
<gene>
    <name evidence="2" type="ORF">H9851_01865</name>
</gene>
<proteinExistence type="predicted"/>
<accession>A0A9D2AUW6</accession>
<organism evidence="2 3">
    <name type="scientific">Candidatus Borkfalkia faecavium</name>
    <dbReference type="NCBI Taxonomy" id="2838508"/>
    <lineage>
        <taxon>Bacteria</taxon>
        <taxon>Bacillati</taxon>
        <taxon>Bacillota</taxon>
        <taxon>Clostridia</taxon>
        <taxon>Christensenellales</taxon>
        <taxon>Christensenellaceae</taxon>
        <taxon>Candidatus Borkfalkia</taxon>
    </lineage>
</organism>
<feature type="transmembrane region" description="Helical" evidence="1">
    <location>
        <begin position="39"/>
        <end position="63"/>
    </location>
</feature>
<reference evidence="2" key="2">
    <citation type="submission" date="2021-04" db="EMBL/GenBank/DDBJ databases">
        <authorList>
            <person name="Gilroy R."/>
        </authorList>
    </citation>
    <scope>NUCLEOTIDE SEQUENCE</scope>
    <source>
        <strain evidence="2">2189</strain>
    </source>
</reference>
<dbReference type="Proteomes" id="UP000886847">
    <property type="component" value="Unassembled WGS sequence"/>
</dbReference>